<sequence>MAHSGAGRVPDRMPLHVDGWCWCPMDGRCLGRMLSSCLPVYLSNVLDTGRRSTHTHTHQKPRCHRSGVAEEDSREVCLFPAPHTFIYRGAALLPKIATERRRKERCLQEEGAARRGAETRVPRRAEGGRG</sequence>
<dbReference type="AlphaFoldDB" id="A0A5B7I632"/>
<comment type="caution">
    <text evidence="2">The sequence shown here is derived from an EMBL/GenBank/DDBJ whole genome shotgun (WGS) entry which is preliminary data.</text>
</comment>
<dbReference type="EMBL" id="VSRR010046184">
    <property type="protein sequence ID" value="MPC77575.1"/>
    <property type="molecule type" value="Genomic_DNA"/>
</dbReference>
<protein>
    <submittedName>
        <fullName evidence="2">Uncharacterized protein</fullName>
    </submittedName>
</protein>
<evidence type="ECO:0000313" key="3">
    <source>
        <dbReference type="Proteomes" id="UP000324222"/>
    </source>
</evidence>
<evidence type="ECO:0000313" key="2">
    <source>
        <dbReference type="EMBL" id="MPC77575.1"/>
    </source>
</evidence>
<organism evidence="2 3">
    <name type="scientific">Portunus trituberculatus</name>
    <name type="common">Swimming crab</name>
    <name type="synonym">Neptunus trituberculatus</name>
    <dbReference type="NCBI Taxonomy" id="210409"/>
    <lineage>
        <taxon>Eukaryota</taxon>
        <taxon>Metazoa</taxon>
        <taxon>Ecdysozoa</taxon>
        <taxon>Arthropoda</taxon>
        <taxon>Crustacea</taxon>
        <taxon>Multicrustacea</taxon>
        <taxon>Malacostraca</taxon>
        <taxon>Eumalacostraca</taxon>
        <taxon>Eucarida</taxon>
        <taxon>Decapoda</taxon>
        <taxon>Pleocyemata</taxon>
        <taxon>Brachyura</taxon>
        <taxon>Eubrachyura</taxon>
        <taxon>Portunoidea</taxon>
        <taxon>Portunidae</taxon>
        <taxon>Portuninae</taxon>
        <taxon>Portunus</taxon>
    </lineage>
</organism>
<reference evidence="2 3" key="1">
    <citation type="submission" date="2019-05" db="EMBL/GenBank/DDBJ databases">
        <title>Another draft genome of Portunus trituberculatus and its Hox gene families provides insights of decapod evolution.</title>
        <authorList>
            <person name="Jeong J.-H."/>
            <person name="Song I."/>
            <person name="Kim S."/>
            <person name="Choi T."/>
            <person name="Kim D."/>
            <person name="Ryu S."/>
            <person name="Kim W."/>
        </authorList>
    </citation>
    <scope>NUCLEOTIDE SEQUENCE [LARGE SCALE GENOMIC DNA]</scope>
    <source>
        <tissue evidence="2">Muscle</tissue>
    </source>
</reference>
<feature type="region of interest" description="Disordered" evidence="1">
    <location>
        <begin position="105"/>
        <end position="130"/>
    </location>
</feature>
<evidence type="ECO:0000256" key="1">
    <source>
        <dbReference type="SAM" id="MobiDB-lite"/>
    </source>
</evidence>
<accession>A0A5B7I632</accession>
<dbReference type="Proteomes" id="UP000324222">
    <property type="component" value="Unassembled WGS sequence"/>
</dbReference>
<keyword evidence="3" id="KW-1185">Reference proteome</keyword>
<name>A0A5B7I632_PORTR</name>
<proteinExistence type="predicted"/>
<gene>
    <name evidence="2" type="ORF">E2C01_072032</name>
</gene>